<dbReference type="EC" id="2.5.1.18" evidence="2"/>
<evidence type="ECO:0000259" key="7">
    <source>
        <dbReference type="PROSITE" id="PS50405"/>
    </source>
</evidence>
<dbReference type="PANTHER" id="PTHR44750">
    <property type="entry name" value="GLUTATHIONE S-TRANSFERASE T1-RELATED"/>
    <property type="match status" value="1"/>
</dbReference>
<dbReference type="EMBL" id="WJXA01000002">
    <property type="protein sequence ID" value="KAF7151702.1"/>
    <property type="molecule type" value="Genomic_DNA"/>
</dbReference>
<dbReference type="GO" id="GO:0004364">
    <property type="term" value="F:glutathione transferase activity"/>
    <property type="evidence" value="ECO:0007669"/>
    <property type="project" value="UniProtKB-EC"/>
</dbReference>
<dbReference type="Pfam" id="PF13410">
    <property type="entry name" value="GST_C_2"/>
    <property type="match status" value="1"/>
</dbReference>
<evidence type="ECO:0000313" key="9">
    <source>
        <dbReference type="Proteomes" id="UP000626092"/>
    </source>
</evidence>
<comment type="caution">
    <text evidence="8">The sequence shown here is derived from an EMBL/GenBank/DDBJ whole genome shotgun (WGS) entry which is preliminary data.</text>
</comment>
<dbReference type="CDD" id="cd03183">
    <property type="entry name" value="GST_C_Theta"/>
    <property type="match status" value="1"/>
</dbReference>
<dbReference type="InterPro" id="IPR036249">
    <property type="entry name" value="Thioredoxin-like_sf"/>
</dbReference>
<dbReference type="AlphaFoldDB" id="A0A834HCS2"/>
<dbReference type="InterPro" id="IPR043377">
    <property type="entry name" value="GSTT1/2/3"/>
</dbReference>
<dbReference type="PROSITE" id="PS50405">
    <property type="entry name" value="GST_CTER"/>
    <property type="match status" value="1"/>
</dbReference>
<dbReference type="InterPro" id="IPR004045">
    <property type="entry name" value="Glutathione_S-Trfase_N"/>
</dbReference>
<feature type="domain" description="GST N-terminal" evidence="6">
    <location>
        <begin position="45"/>
        <end position="149"/>
    </location>
</feature>
<protein>
    <recommendedName>
        <fullName evidence="2">glutathione transferase</fullName>
        <ecNumber evidence="2">2.5.1.18</ecNumber>
    </recommendedName>
</protein>
<evidence type="ECO:0000256" key="3">
    <source>
        <dbReference type="ARBA" id="ARBA00022575"/>
    </source>
</evidence>
<reference evidence="8" key="1">
    <citation type="submission" date="2019-11" db="EMBL/GenBank/DDBJ databases">
        <authorList>
            <person name="Liu Y."/>
            <person name="Hou J."/>
            <person name="Li T.-Q."/>
            <person name="Guan C.-H."/>
            <person name="Wu X."/>
            <person name="Wu H.-Z."/>
            <person name="Ling F."/>
            <person name="Zhang R."/>
            <person name="Shi X.-G."/>
            <person name="Ren J.-P."/>
            <person name="Chen E.-F."/>
            <person name="Sun J.-M."/>
        </authorList>
    </citation>
    <scope>NUCLEOTIDE SEQUENCE</scope>
    <source>
        <strain evidence="8">Adult_tree_wgs_1</strain>
        <tissue evidence="8">Leaves</tissue>
    </source>
</reference>
<dbReference type="OrthoDB" id="422574at2759"/>
<accession>A0A834HCS2</accession>
<feature type="domain" description="GST C-terminal" evidence="7">
    <location>
        <begin position="156"/>
        <end position="298"/>
    </location>
</feature>
<dbReference type="FunFam" id="1.20.1050.10:FF:000039">
    <property type="entry name" value="Glutathione S-transferase theta-1"/>
    <property type="match status" value="1"/>
</dbReference>
<evidence type="ECO:0000259" key="6">
    <source>
        <dbReference type="PROSITE" id="PS50404"/>
    </source>
</evidence>
<evidence type="ECO:0000313" key="8">
    <source>
        <dbReference type="EMBL" id="KAF7151702.1"/>
    </source>
</evidence>
<evidence type="ECO:0000256" key="2">
    <source>
        <dbReference type="ARBA" id="ARBA00012452"/>
    </source>
</evidence>
<dbReference type="GO" id="GO:0009407">
    <property type="term" value="P:toxin catabolic process"/>
    <property type="evidence" value="ECO:0007669"/>
    <property type="project" value="UniProtKB-ARBA"/>
</dbReference>
<dbReference type="PROSITE" id="PS50404">
    <property type="entry name" value="GST_NTER"/>
    <property type="match status" value="1"/>
</dbReference>
<dbReference type="InterPro" id="IPR036282">
    <property type="entry name" value="Glutathione-S-Trfase_C_sf"/>
</dbReference>
<organism evidence="8 9">
    <name type="scientific">Rhododendron simsii</name>
    <name type="common">Sims's rhododendron</name>
    <dbReference type="NCBI Taxonomy" id="118357"/>
    <lineage>
        <taxon>Eukaryota</taxon>
        <taxon>Viridiplantae</taxon>
        <taxon>Streptophyta</taxon>
        <taxon>Embryophyta</taxon>
        <taxon>Tracheophyta</taxon>
        <taxon>Spermatophyta</taxon>
        <taxon>Magnoliopsida</taxon>
        <taxon>eudicotyledons</taxon>
        <taxon>Gunneridae</taxon>
        <taxon>Pentapetalae</taxon>
        <taxon>asterids</taxon>
        <taxon>Ericales</taxon>
        <taxon>Ericaceae</taxon>
        <taxon>Ericoideae</taxon>
        <taxon>Rhodoreae</taxon>
        <taxon>Rhododendron</taxon>
    </lineage>
</organism>
<comment type="catalytic activity">
    <reaction evidence="5">
        <text>RX + glutathione = an S-substituted glutathione + a halide anion + H(+)</text>
        <dbReference type="Rhea" id="RHEA:16437"/>
        <dbReference type="ChEBI" id="CHEBI:15378"/>
        <dbReference type="ChEBI" id="CHEBI:16042"/>
        <dbReference type="ChEBI" id="CHEBI:17792"/>
        <dbReference type="ChEBI" id="CHEBI:57925"/>
        <dbReference type="ChEBI" id="CHEBI:90779"/>
        <dbReference type="EC" id="2.5.1.18"/>
    </reaction>
</comment>
<dbReference type="InterPro" id="IPR040077">
    <property type="entry name" value="GST_C_Theta"/>
</dbReference>
<dbReference type="Gene3D" id="3.40.30.10">
    <property type="entry name" value="Glutaredoxin"/>
    <property type="match status" value="1"/>
</dbReference>
<dbReference type="Gene3D" id="1.20.1050.10">
    <property type="match status" value="1"/>
</dbReference>
<comment type="similarity">
    <text evidence="1">Belongs to the GST superfamily. Theta family.</text>
</comment>
<proteinExistence type="inferred from homology"/>
<evidence type="ECO:0000256" key="4">
    <source>
        <dbReference type="ARBA" id="ARBA00022679"/>
    </source>
</evidence>
<gene>
    <name evidence="8" type="ORF">RHSIM_Rhsim02G0228100</name>
</gene>
<evidence type="ECO:0000256" key="1">
    <source>
        <dbReference type="ARBA" id="ARBA00009899"/>
    </source>
</evidence>
<dbReference type="SUPFAM" id="SSF52833">
    <property type="entry name" value="Thioredoxin-like"/>
    <property type="match status" value="1"/>
</dbReference>
<keyword evidence="4" id="KW-0808">Transferase</keyword>
<evidence type="ECO:0000256" key="5">
    <source>
        <dbReference type="ARBA" id="ARBA00047960"/>
    </source>
</evidence>
<keyword evidence="3" id="KW-0216">Detoxification</keyword>
<keyword evidence="9" id="KW-1185">Reference proteome</keyword>
<dbReference type="Proteomes" id="UP000626092">
    <property type="component" value="Unassembled WGS sequence"/>
</dbReference>
<dbReference type="InterPro" id="IPR010987">
    <property type="entry name" value="Glutathione-S-Trfase_C-like"/>
</dbReference>
<dbReference type="PANTHER" id="PTHR44750:SF1">
    <property type="entry name" value="GLUTATHIONE S-TRANSFERASE T1-RELATED"/>
    <property type="match status" value="1"/>
</dbReference>
<dbReference type="SUPFAM" id="SSF47616">
    <property type="entry name" value="GST C-terminal domain-like"/>
    <property type="match status" value="1"/>
</dbReference>
<name>A0A834HCS2_RHOSS</name>
<sequence length="303" mass="34381">MVGPTCNFMGPTPTLYKAHQGGRVSLQYSAQSSKRSRSREREREMGLKVYGHRMSQPARAVYIFCKMNGIDFEEISVNFFAGETSSPEFQGDPLLKICMLFLKTRSDHGLDRYVINNRISCIMVTDVGFMFLCSHAILRYLACAFPGVPDHWYPTDLQKRAKIESVLDWHHLNLRHGALRLVQAVALASKLGRQPNPQVAAEAEKLLSESLEKIETVWLKGRGPFLLGNSEPSIADLSLVCEIMQLEVLDQKDIDRILGPHKKVQQWMEDTKKATKPHFEEIHGVLYVTKAELQKQRLEANNA</sequence>